<keyword evidence="1" id="KW-0472">Membrane</keyword>
<evidence type="ECO:0000313" key="2">
    <source>
        <dbReference type="EMBL" id="GFR38991.1"/>
    </source>
</evidence>
<reference evidence="2" key="1">
    <citation type="submission" date="2020-08" db="EMBL/GenBank/DDBJ databases">
        <authorList>
            <person name="Uke A."/>
            <person name="Chhe C."/>
            <person name="Baramee S."/>
            <person name="Kosugi A."/>
        </authorList>
    </citation>
    <scope>NUCLEOTIDE SEQUENCE</scope>
    <source>
        <strain evidence="2">DA-C8</strain>
    </source>
</reference>
<name>A0A916VGX2_9BACL</name>
<dbReference type="EMBL" id="BMAQ01000031">
    <property type="protein sequence ID" value="GFR38991.1"/>
    <property type="molecule type" value="Genomic_DNA"/>
</dbReference>
<protein>
    <submittedName>
        <fullName evidence="2">Uncharacterized protein</fullName>
    </submittedName>
</protein>
<keyword evidence="1" id="KW-1133">Transmembrane helix</keyword>
<feature type="transmembrane region" description="Helical" evidence="1">
    <location>
        <begin position="14"/>
        <end position="35"/>
    </location>
</feature>
<keyword evidence="3" id="KW-1185">Reference proteome</keyword>
<sequence>MAGQHRTDMMLRQLPLLLIGISVYAGAMFAAYHLAAKRFERVDL</sequence>
<accession>A0A916VGX2</accession>
<dbReference type="AlphaFoldDB" id="A0A916VGX2"/>
<reference evidence="2" key="2">
    <citation type="journal article" date="2021" name="Data Brief">
        <title>Draft genome sequence data of the facultative, thermophilic, xylanolytic bacterium Paenibacillus sp. strain DA-C8.</title>
        <authorList>
            <person name="Chhe C."/>
            <person name="Uke A."/>
            <person name="Baramee S."/>
            <person name="Ungkulpasvich U."/>
            <person name="Tachaapaikoon C."/>
            <person name="Pason P."/>
            <person name="Waeonukul R."/>
            <person name="Ratanakhanokchai K."/>
            <person name="Kosugi A."/>
        </authorList>
    </citation>
    <scope>NUCLEOTIDE SEQUENCE</scope>
    <source>
        <strain evidence="2">DA-C8</strain>
    </source>
</reference>
<keyword evidence="1" id="KW-0812">Transmembrane</keyword>
<evidence type="ECO:0000256" key="1">
    <source>
        <dbReference type="SAM" id="Phobius"/>
    </source>
</evidence>
<evidence type="ECO:0000313" key="3">
    <source>
        <dbReference type="Proteomes" id="UP000654993"/>
    </source>
</evidence>
<dbReference type="Proteomes" id="UP000654993">
    <property type="component" value="Unassembled WGS sequence"/>
</dbReference>
<organism evidence="2 3">
    <name type="scientific">Insulibacter thermoxylanivorax</name>
    <dbReference type="NCBI Taxonomy" id="2749268"/>
    <lineage>
        <taxon>Bacteria</taxon>
        <taxon>Bacillati</taxon>
        <taxon>Bacillota</taxon>
        <taxon>Bacilli</taxon>
        <taxon>Bacillales</taxon>
        <taxon>Paenibacillaceae</taxon>
        <taxon>Insulibacter</taxon>
    </lineage>
</organism>
<gene>
    <name evidence="2" type="ORF">PRECH8_22870</name>
</gene>
<comment type="caution">
    <text evidence="2">The sequence shown here is derived from an EMBL/GenBank/DDBJ whole genome shotgun (WGS) entry which is preliminary data.</text>
</comment>
<proteinExistence type="predicted"/>